<dbReference type="GO" id="GO:0055085">
    <property type="term" value="P:transmembrane transport"/>
    <property type="evidence" value="ECO:0007669"/>
    <property type="project" value="InterPro"/>
</dbReference>
<evidence type="ECO:0000256" key="9">
    <source>
        <dbReference type="ARBA" id="ARBA00023136"/>
    </source>
</evidence>
<evidence type="ECO:0000313" key="13">
    <source>
        <dbReference type="Proteomes" id="UP000519023"/>
    </source>
</evidence>
<evidence type="ECO:0000313" key="12">
    <source>
        <dbReference type="EMBL" id="NML09563.1"/>
    </source>
</evidence>
<organism evidence="12 13">
    <name type="scientific">Sphingobium psychrophilum</name>
    <dbReference type="NCBI Taxonomy" id="2728834"/>
    <lineage>
        <taxon>Bacteria</taxon>
        <taxon>Pseudomonadati</taxon>
        <taxon>Pseudomonadota</taxon>
        <taxon>Alphaproteobacteria</taxon>
        <taxon>Sphingomonadales</taxon>
        <taxon>Sphingomonadaceae</taxon>
        <taxon>Sphingobium</taxon>
    </lineage>
</organism>
<evidence type="ECO:0000256" key="1">
    <source>
        <dbReference type="ARBA" id="ARBA00004383"/>
    </source>
</evidence>
<feature type="region of interest" description="Disordered" evidence="10">
    <location>
        <begin position="84"/>
        <end position="129"/>
    </location>
</feature>
<evidence type="ECO:0000256" key="3">
    <source>
        <dbReference type="ARBA" id="ARBA00022448"/>
    </source>
</evidence>
<evidence type="ECO:0000256" key="6">
    <source>
        <dbReference type="ARBA" id="ARBA00022692"/>
    </source>
</evidence>
<dbReference type="Pfam" id="PF03544">
    <property type="entry name" value="TonB_C"/>
    <property type="match status" value="1"/>
</dbReference>
<dbReference type="InterPro" id="IPR006260">
    <property type="entry name" value="TonB/TolA_C"/>
</dbReference>
<evidence type="ECO:0000256" key="4">
    <source>
        <dbReference type="ARBA" id="ARBA00022475"/>
    </source>
</evidence>
<dbReference type="PROSITE" id="PS52015">
    <property type="entry name" value="TONB_CTD"/>
    <property type="match status" value="1"/>
</dbReference>
<keyword evidence="5" id="KW-0997">Cell inner membrane</keyword>
<protein>
    <submittedName>
        <fullName evidence="12">TonB family protein</fullName>
    </submittedName>
</protein>
<dbReference type="RefSeq" id="WP_169571450.1">
    <property type="nucleotide sequence ID" value="NZ_JABBFV010000003.1"/>
</dbReference>
<comment type="subcellular location">
    <subcellularLocation>
        <location evidence="1">Cell inner membrane</location>
        <topology evidence="1">Single-pass membrane protein</topology>
        <orientation evidence="1">Periplasmic side</orientation>
    </subcellularLocation>
</comment>
<comment type="caution">
    <text evidence="12">The sequence shown here is derived from an EMBL/GenBank/DDBJ whole genome shotgun (WGS) entry which is preliminary data.</text>
</comment>
<keyword evidence="6" id="KW-0812">Transmembrane</keyword>
<name>A0A7X9ZR41_9SPHN</name>
<evidence type="ECO:0000256" key="10">
    <source>
        <dbReference type="SAM" id="MobiDB-lite"/>
    </source>
</evidence>
<dbReference type="PANTHER" id="PTHR33446:SF2">
    <property type="entry name" value="PROTEIN TONB"/>
    <property type="match status" value="1"/>
</dbReference>
<keyword evidence="9" id="KW-0472">Membrane</keyword>
<keyword evidence="7" id="KW-0653">Protein transport</keyword>
<evidence type="ECO:0000256" key="7">
    <source>
        <dbReference type="ARBA" id="ARBA00022927"/>
    </source>
</evidence>
<dbReference type="GO" id="GO:0015031">
    <property type="term" value="P:protein transport"/>
    <property type="evidence" value="ECO:0007669"/>
    <property type="project" value="UniProtKB-KW"/>
</dbReference>
<dbReference type="InterPro" id="IPR037682">
    <property type="entry name" value="TonB_C"/>
</dbReference>
<dbReference type="GO" id="GO:0098797">
    <property type="term" value="C:plasma membrane protein complex"/>
    <property type="evidence" value="ECO:0007669"/>
    <property type="project" value="TreeGrafter"/>
</dbReference>
<keyword evidence="3" id="KW-0813">Transport</keyword>
<dbReference type="NCBIfam" id="TIGR01352">
    <property type="entry name" value="tonB_Cterm"/>
    <property type="match status" value="1"/>
</dbReference>
<evidence type="ECO:0000256" key="8">
    <source>
        <dbReference type="ARBA" id="ARBA00022989"/>
    </source>
</evidence>
<keyword evidence="4" id="KW-1003">Cell membrane</keyword>
<dbReference type="InterPro" id="IPR051045">
    <property type="entry name" value="TonB-dependent_transducer"/>
</dbReference>
<proteinExistence type="inferred from homology"/>
<dbReference type="EMBL" id="JABBFV010000003">
    <property type="protein sequence ID" value="NML09563.1"/>
    <property type="molecule type" value="Genomic_DNA"/>
</dbReference>
<keyword evidence="13" id="KW-1185">Reference proteome</keyword>
<dbReference type="SUPFAM" id="SSF74653">
    <property type="entry name" value="TolA/TonB C-terminal domain"/>
    <property type="match status" value="1"/>
</dbReference>
<comment type="similarity">
    <text evidence="2">Belongs to the TonB family.</text>
</comment>
<feature type="compositionally biased region" description="Pro residues" evidence="10">
    <location>
        <begin position="87"/>
        <end position="120"/>
    </location>
</feature>
<dbReference type="PANTHER" id="PTHR33446">
    <property type="entry name" value="PROTEIN TONB-RELATED"/>
    <property type="match status" value="1"/>
</dbReference>
<sequence>MLQAASQPIEDYDGALEQVVAPMPVAALSPSSFVASSAERYGARSRPNIPAIVAILVVHALLIGALIQVRNHVQRTEAAKLTVVNLSPPPPPPAAETPPPPPSAPQVVAPPPVVQTPVPPVQIQTSPEPVQAAAPVTVIAPGPSPSVAAPPAPPSPAPPSMVQGGDLGTQMVAGKPPRYPIDSRRKREQGTVVLAITLAVDGGVESIAVSQSSGFARLDNAARDAVKGWRWKPTIRAGQPVRVRGVVEIPFILRADAA</sequence>
<keyword evidence="8" id="KW-1133">Transmembrane helix</keyword>
<evidence type="ECO:0000256" key="2">
    <source>
        <dbReference type="ARBA" id="ARBA00006555"/>
    </source>
</evidence>
<dbReference type="Gene3D" id="3.30.1150.10">
    <property type="match status" value="1"/>
</dbReference>
<reference evidence="12 13" key="1">
    <citation type="submission" date="2020-04" db="EMBL/GenBank/DDBJ databases">
        <title>Sphingobium sp. AR-3-1 isolated from Arctic soil.</title>
        <authorList>
            <person name="Dahal R.H."/>
            <person name="Chaudhary D.K."/>
        </authorList>
    </citation>
    <scope>NUCLEOTIDE SEQUENCE [LARGE SCALE GENOMIC DNA]</scope>
    <source>
        <strain evidence="12 13">AR-3-1</strain>
    </source>
</reference>
<feature type="domain" description="TonB C-terminal" evidence="11">
    <location>
        <begin position="164"/>
        <end position="258"/>
    </location>
</feature>
<evidence type="ECO:0000259" key="11">
    <source>
        <dbReference type="PROSITE" id="PS52015"/>
    </source>
</evidence>
<dbReference type="AlphaFoldDB" id="A0A7X9ZR41"/>
<dbReference type="Proteomes" id="UP000519023">
    <property type="component" value="Unassembled WGS sequence"/>
</dbReference>
<evidence type="ECO:0000256" key="5">
    <source>
        <dbReference type="ARBA" id="ARBA00022519"/>
    </source>
</evidence>
<gene>
    <name evidence="12" type="ORF">HHL08_05295</name>
</gene>
<dbReference type="GO" id="GO:0031992">
    <property type="term" value="F:energy transducer activity"/>
    <property type="evidence" value="ECO:0007669"/>
    <property type="project" value="TreeGrafter"/>
</dbReference>
<accession>A0A7X9ZR41</accession>